<keyword evidence="11" id="KW-1185">Reference proteome</keyword>
<dbReference type="RefSeq" id="WP_156015777.1">
    <property type="nucleotide sequence ID" value="NZ_CP045484.1"/>
</dbReference>
<dbReference type="CDD" id="cd09725">
    <property type="entry name" value="Cas2_I_II_III"/>
    <property type="match status" value="1"/>
</dbReference>
<evidence type="ECO:0000313" key="11">
    <source>
        <dbReference type="Proteomes" id="UP000427373"/>
    </source>
</evidence>
<dbReference type="SUPFAM" id="SSF143430">
    <property type="entry name" value="TTP0101/SSO1404-like"/>
    <property type="match status" value="1"/>
</dbReference>
<evidence type="ECO:0000313" key="12">
    <source>
        <dbReference type="Proteomes" id="UP000582213"/>
    </source>
</evidence>
<dbReference type="GO" id="GO:0051607">
    <property type="term" value="P:defense response to virus"/>
    <property type="evidence" value="ECO:0007669"/>
    <property type="project" value="UniProtKB-UniRule"/>
</dbReference>
<evidence type="ECO:0000256" key="6">
    <source>
        <dbReference type="ARBA" id="ARBA00022842"/>
    </source>
</evidence>
<evidence type="ECO:0000313" key="9">
    <source>
        <dbReference type="EMBL" id="MBB5254862.1"/>
    </source>
</evidence>
<dbReference type="KEGG" id="soh:D1869_14635"/>
<dbReference type="EMBL" id="CP045484">
    <property type="protein sequence ID" value="QGR18285.1"/>
    <property type="molecule type" value="Genomic_DNA"/>
</dbReference>
<dbReference type="HAMAP" id="MF_01471">
    <property type="entry name" value="Cas2"/>
    <property type="match status" value="1"/>
</dbReference>
<evidence type="ECO:0000256" key="3">
    <source>
        <dbReference type="ARBA" id="ARBA00022723"/>
    </source>
</evidence>
<evidence type="ECO:0000256" key="1">
    <source>
        <dbReference type="ARBA" id="ARBA00001946"/>
    </source>
</evidence>
<keyword evidence="6 8" id="KW-0460">Magnesium</keyword>
<dbReference type="Proteomes" id="UP000427373">
    <property type="component" value="Chromosome"/>
</dbReference>
<reference evidence="10 11" key="1">
    <citation type="submission" date="2019-10" db="EMBL/GenBank/DDBJ databases">
        <title>Genome Sequences from Six Type Strain Members of the Archaeal Family Sulfolobaceae: Acidianus ambivalens, Acidianus infernus, Metallosphaera prunae, Stygiolobus azoricus, Sulfolobus metallicus, and Sulfurisphaera ohwakuensis.</title>
        <authorList>
            <person name="Counts J.A."/>
            <person name="Kelly R.M."/>
        </authorList>
    </citation>
    <scope>NUCLEOTIDE SEQUENCE [LARGE SCALE GENOMIC DNA]</scope>
    <source>
        <strain evidence="10 11">TA-1</strain>
    </source>
</reference>
<dbReference type="Proteomes" id="UP000582213">
    <property type="component" value="Unassembled WGS sequence"/>
</dbReference>
<dbReference type="GO" id="GO:0016787">
    <property type="term" value="F:hydrolase activity"/>
    <property type="evidence" value="ECO:0007669"/>
    <property type="project" value="UniProtKB-KW"/>
</dbReference>
<dbReference type="EC" id="3.1.-.-" evidence="8"/>
<dbReference type="Pfam" id="PF09827">
    <property type="entry name" value="CRISPR_Cas2"/>
    <property type="match status" value="1"/>
</dbReference>
<proteinExistence type="inferred from homology"/>
<dbReference type="PANTHER" id="PTHR34405:SF3">
    <property type="entry name" value="CRISPR-ASSOCIATED ENDORIBONUCLEASE CAS2 3"/>
    <property type="match status" value="1"/>
</dbReference>
<reference evidence="9 12" key="2">
    <citation type="submission" date="2020-08" db="EMBL/GenBank/DDBJ databases">
        <title>Genomic Encyclopedia of Type Strains, Phase IV (KMG-IV): sequencing the most valuable type-strain genomes for metagenomic binning, comparative biology and taxonomic classification.</title>
        <authorList>
            <person name="Goeker M."/>
        </authorList>
    </citation>
    <scope>NUCLEOTIDE SEQUENCE [LARGE SCALE GENOMIC DNA]</scope>
    <source>
        <strain evidence="9 12">DSM 12421</strain>
    </source>
</reference>
<evidence type="ECO:0000256" key="4">
    <source>
        <dbReference type="ARBA" id="ARBA00022759"/>
    </source>
</evidence>
<keyword evidence="2 8" id="KW-0540">Nuclease</keyword>
<dbReference type="NCBIfam" id="TIGR01573">
    <property type="entry name" value="cas2"/>
    <property type="match status" value="1"/>
</dbReference>
<protein>
    <recommendedName>
        <fullName evidence="8">CRISPR-associated endoribonuclease Cas2</fullName>
        <ecNumber evidence="8">3.1.-.-</ecNumber>
    </recommendedName>
</protein>
<keyword evidence="7 8" id="KW-0051">Antiviral defense</keyword>
<accession>A0A650CKR4</accession>
<dbReference type="GeneID" id="42802508"/>
<dbReference type="OrthoDB" id="75992at2157"/>
<evidence type="ECO:0000313" key="10">
    <source>
        <dbReference type="EMBL" id="QGR18285.1"/>
    </source>
</evidence>
<evidence type="ECO:0000256" key="8">
    <source>
        <dbReference type="HAMAP-Rule" id="MF_01471"/>
    </source>
</evidence>
<evidence type="ECO:0000256" key="5">
    <source>
        <dbReference type="ARBA" id="ARBA00022801"/>
    </source>
</evidence>
<dbReference type="GO" id="GO:0043571">
    <property type="term" value="P:maintenance of CRISPR repeat elements"/>
    <property type="evidence" value="ECO:0007669"/>
    <property type="project" value="UniProtKB-UniRule"/>
</dbReference>
<gene>
    <name evidence="8 10" type="primary">cas2</name>
    <name evidence="10" type="ORF">D1869_14635</name>
    <name evidence="9" type="ORF">HNQ62_002636</name>
</gene>
<organism evidence="10 11">
    <name type="scientific">Sulfurisphaera ohwakuensis</name>
    <dbReference type="NCBI Taxonomy" id="69656"/>
    <lineage>
        <taxon>Archaea</taxon>
        <taxon>Thermoproteota</taxon>
        <taxon>Thermoprotei</taxon>
        <taxon>Sulfolobales</taxon>
        <taxon>Sulfolobaceae</taxon>
        <taxon>Sulfurisphaera</taxon>
    </lineage>
</organism>
<dbReference type="GO" id="GO:0004521">
    <property type="term" value="F:RNA endonuclease activity"/>
    <property type="evidence" value="ECO:0007669"/>
    <property type="project" value="InterPro"/>
</dbReference>
<comment type="subunit">
    <text evidence="8">Homodimer, forms a heterotetramer with a Cas1 homodimer.</text>
</comment>
<dbReference type="InterPro" id="IPR021127">
    <property type="entry name" value="CRISPR_associated_Cas2"/>
</dbReference>
<comment type="cofactor">
    <cofactor evidence="1 8">
        <name>Mg(2+)</name>
        <dbReference type="ChEBI" id="CHEBI:18420"/>
    </cofactor>
</comment>
<dbReference type="AlphaFoldDB" id="A0A650CKR4"/>
<evidence type="ECO:0000256" key="7">
    <source>
        <dbReference type="ARBA" id="ARBA00023118"/>
    </source>
</evidence>
<name>A0A650CKR4_SULOH</name>
<keyword evidence="5 8" id="KW-0378">Hydrolase</keyword>
<keyword evidence="4 8" id="KW-0255">Endonuclease</keyword>
<dbReference type="EMBL" id="JACHFY010000028">
    <property type="protein sequence ID" value="MBB5254862.1"/>
    <property type="molecule type" value="Genomic_DNA"/>
</dbReference>
<dbReference type="Gene3D" id="3.30.70.240">
    <property type="match status" value="1"/>
</dbReference>
<sequence length="94" mass="11005">MLYIVFYDISDDGMRNKVADVLKKKGLIRVQYSVFIGDLNSARLKDVIASLRVLYRLNKEGRFSVMILPVTQAMFNQRIMIGDEFKENEDKIIW</sequence>
<keyword evidence="3 8" id="KW-0479">Metal-binding</keyword>
<dbReference type="InterPro" id="IPR019199">
    <property type="entry name" value="Virulence_VapD/CRISPR_Cas2"/>
</dbReference>
<comment type="similarity">
    <text evidence="8">Belongs to the CRISPR-associated endoribonuclease Cas2 protein family.</text>
</comment>
<feature type="binding site" evidence="8">
    <location>
        <position position="8"/>
    </location>
    <ligand>
        <name>Mg(2+)</name>
        <dbReference type="ChEBI" id="CHEBI:18420"/>
        <note>catalytic</note>
    </ligand>
</feature>
<comment type="function">
    <text evidence="8">CRISPR (clustered regularly interspaced short palindromic repeat), is an adaptive immune system that provides protection against mobile genetic elements (viruses, transposable elements and conjugative plasmids). CRISPR clusters contain sequences complementary to antecedent mobile elements and target invading nucleic acids. CRISPR clusters are transcribed and processed into CRISPR RNA (crRNA). Functions as a ssRNA-specific endoribonuclease. Involved in the integration of spacer DNA into the CRISPR cassette.</text>
</comment>
<evidence type="ECO:0000256" key="2">
    <source>
        <dbReference type="ARBA" id="ARBA00022722"/>
    </source>
</evidence>
<dbReference type="GO" id="GO:0046872">
    <property type="term" value="F:metal ion binding"/>
    <property type="evidence" value="ECO:0007669"/>
    <property type="project" value="UniProtKB-UniRule"/>
</dbReference>
<dbReference type="PANTHER" id="PTHR34405">
    <property type="entry name" value="CRISPR-ASSOCIATED ENDORIBONUCLEASE CAS2"/>
    <property type="match status" value="1"/>
</dbReference>